<feature type="region of interest" description="Disordered" evidence="1">
    <location>
        <begin position="37"/>
        <end position="78"/>
    </location>
</feature>
<sequence length="215" mass="24504">MERERLEAQAAHEFREELTCLEAQADDPTDLSYQEFEEEQVRLTAQAEDEYEVEQEQDSYEGYDEQDPNDDDGIGKNERRSDWILSTIYWTKMTAVDEYDDDMDRDQNSRTIDGDGSSTDQHASYGGPDSDDSDDDHSSDLDRDDSDCVQVDSDYSVDSTDQKDEVEGDDDFSDEEGSDVTVRDDTGDDGEGNVQNDDGEDEGLYQKEEEPDRDL</sequence>
<evidence type="ECO:0000313" key="2">
    <source>
        <dbReference type="EMBL" id="KAF9151127.1"/>
    </source>
</evidence>
<organism evidence="2 3">
    <name type="scientific">Linnemannia schmuckeri</name>
    <dbReference type="NCBI Taxonomy" id="64567"/>
    <lineage>
        <taxon>Eukaryota</taxon>
        <taxon>Fungi</taxon>
        <taxon>Fungi incertae sedis</taxon>
        <taxon>Mucoromycota</taxon>
        <taxon>Mortierellomycotina</taxon>
        <taxon>Mortierellomycetes</taxon>
        <taxon>Mortierellales</taxon>
        <taxon>Mortierellaceae</taxon>
        <taxon>Linnemannia</taxon>
    </lineage>
</organism>
<gene>
    <name evidence="2" type="ORF">BG015_007067</name>
</gene>
<evidence type="ECO:0000313" key="3">
    <source>
        <dbReference type="Proteomes" id="UP000748756"/>
    </source>
</evidence>
<dbReference type="EMBL" id="JAAAUQ010000350">
    <property type="protein sequence ID" value="KAF9151127.1"/>
    <property type="molecule type" value="Genomic_DNA"/>
</dbReference>
<feature type="compositionally biased region" description="Basic and acidic residues" evidence="1">
    <location>
        <begin position="204"/>
        <end position="215"/>
    </location>
</feature>
<name>A0A9P5RZE2_9FUNG</name>
<feature type="compositionally biased region" description="Acidic residues" evidence="1">
    <location>
        <begin position="47"/>
        <end position="72"/>
    </location>
</feature>
<feature type="compositionally biased region" description="Acidic residues" evidence="1">
    <location>
        <begin position="186"/>
        <end position="203"/>
    </location>
</feature>
<feature type="compositionally biased region" description="Acidic residues" evidence="1">
    <location>
        <begin position="166"/>
        <end position="178"/>
    </location>
</feature>
<feature type="region of interest" description="Disordered" evidence="1">
    <location>
        <begin position="94"/>
        <end position="215"/>
    </location>
</feature>
<protein>
    <submittedName>
        <fullName evidence="2">Uncharacterized protein</fullName>
    </submittedName>
</protein>
<keyword evidence="3" id="KW-1185">Reference proteome</keyword>
<evidence type="ECO:0000256" key="1">
    <source>
        <dbReference type="SAM" id="MobiDB-lite"/>
    </source>
</evidence>
<accession>A0A9P5RZE2</accession>
<proteinExistence type="predicted"/>
<comment type="caution">
    <text evidence="2">The sequence shown here is derived from an EMBL/GenBank/DDBJ whole genome shotgun (WGS) entry which is preliminary data.</text>
</comment>
<feature type="compositionally biased region" description="Low complexity" evidence="1">
    <location>
        <begin position="148"/>
        <end position="159"/>
    </location>
</feature>
<reference evidence="2" key="1">
    <citation type="journal article" date="2020" name="Fungal Divers.">
        <title>Resolving the Mortierellaceae phylogeny through synthesis of multi-gene phylogenetics and phylogenomics.</title>
        <authorList>
            <person name="Vandepol N."/>
            <person name="Liber J."/>
            <person name="Desiro A."/>
            <person name="Na H."/>
            <person name="Kennedy M."/>
            <person name="Barry K."/>
            <person name="Grigoriev I.V."/>
            <person name="Miller A.N."/>
            <person name="O'Donnell K."/>
            <person name="Stajich J.E."/>
            <person name="Bonito G."/>
        </authorList>
    </citation>
    <scope>NUCLEOTIDE SEQUENCE</scope>
    <source>
        <strain evidence="2">NRRL 6426</strain>
    </source>
</reference>
<dbReference type="Proteomes" id="UP000748756">
    <property type="component" value="Unassembled WGS sequence"/>
</dbReference>
<dbReference type="AlphaFoldDB" id="A0A9P5RZE2"/>